<feature type="compositionally biased region" description="Polar residues" evidence="1">
    <location>
        <begin position="79"/>
        <end position="97"/>
    </location>
</feature>
<dbReference type="OrthoDB" id="10530518at2759"/>
<dbReference type="EMBL" id="KZ613943">
    <property type="protein sequence ID" value="PMD42744.1"/>
    <property type="molecule type" value="Genomic_DNA"/>
</dbReference>
<sequence length="249" mass="27531">MVSCLSQKLSKPQRKYSQSYSRTNTPECYFDSDSPRSSKPPTTLRRPVARQTADPLPFGFSPTYSWDAWDIWEDSQTPHIPRPSSVQASPTLHSATPRTPRPAPKHDVALSRSLSCPSQSCNDTLPPVPPNLLQLTHLALEALQSRLSTKNKSSLSSSFSADLLFPVWCLFRAAIFQSDEFAAVSHQRFLRHLVYGADCAKYCSSWLVNVITEVDLGLCLSRQGMGGGDIGSCALLVMSELRERMAEGP</sequence>
<reference evidence="2 3" key="1">
    <citation type="submission" date="2016-04" db="EMBL/GenBank/DDBJ databases">
        <title>A degradative enzymes factory behind the ericoid mycorrhizal symbiosis.</title>
        <authorList>
            <consortium name="DOE Joint Genome Institute"/>
            <person name="Martino E."/>
            <person name="Morin E."/>
            <person name="Grelet G."/>
            <person name="Kuo A."/>
            <person name="Kohler A."/>
            <person name="Daghino S."/>
            <person name="Barry K."/>
            <person name="Choi C."/>
            <person name="Cichocki N."/>
            <person name="Clum A."/>
            <person name="Copeland A."/>
            <person name="Hainaut M."/>
            <person name="Haridas S."/>
            <person name="Labutti K."/>
            <person name="Lindquist E."/>
            <person name="Lipzen A."/>
            <person name="Khouja H.-R."/>
            <person name="Murat C."/>
            <person name="Ohm R."/>
            <person name="Olson A."/>
            <person name="Spatafora J."/>
            <person name="Veneault-Fourrey C."/>
            <person name="Henrissat B."/>
            <person name="Grigoriev I."/>
            <person name="Martin F."/>
            <person name="Perotto S."/>
        </authorList>
    </citation>
    <scope>NUCLEOTIDE SEQUENCE [LARGE SCALE GENOMIC DNA]</scope>
    <source>
        <strain evidence="2 3">F</strain>
    </source>
</reference>
<evidence type="ECO:0000313" key="3">
    <source>
        <dbReference type="Proteomes" id="UP000235786"/>
    </source>
</evidence>
<feature type="compositionally biased region" description="Polar residues" evidence="1">
    <location>
        <begin position="1"/>
        <end position="26"/>
    </location>
</feature>
<proteinExistence type="predicted"/>
<feature type="region of interest" description="Disordered" evidence="1">
    <location>
        <begin position="79"/>
        <end position="108"/>
    </location>
</feature>
<gene>
    <name evidence="2" type="ORF">L207DRAFT_581396</name>
</gene>
<accession>A0A2J6RW51</accession>
<name>A0A2J6RW51_HYAVF</name>
<feature type="region of interest" description="Disordered" evidence="1">
    <location>
        <begin position="1"/>
        <end position="54"/>
    </location>
</feature>
<keyword evidence="3" id="KW-1185">Reference proteome</keyword>
<dbReference type="Proteomes" id="UP000235786">
    <property type="component" value="Unassembled WGS sequence"/>
</dbReference>
<protein>
    <submittedName>
        <fullName evidence="2">Uncharacterized protein</fullName>
    </submittedName>
</protein>
<evidence type="ECO:0000313" key="2">
    <source>
        <dbReference type="EMBL" id="PMD42744.1"/>
    </source>
</evidence>
<dbReference type="AlphaFoldDB" id="A0A2J6RW51"/>
<organism evidence="2 3">
    <name type="scientific">Hyaloscypha variabilis (strain UAMH 11265 / GT02V1 / F)</name>
    <name type="common">Meliniomyces variabilis</name>
    <dbReference type="NCBI Taxonomy" id="1149755"/>
    <lineage>
        <taxon>Eukaryota</taxon>
        <taxon>Fungi</taxon>
        <taxon>Dikarya</taxon>
        <taxon>Ascomycota</taxon>
        <taxon>Pezizomycotina</taxon>
        <taxon>Leotiomycetes</taxon>
        <taxon>Helotiales</taxon>
        <taxon>Hyaloscyphaceae</taxon>
        <taxon>Hyaloscypha</taxon>
        <taxon>Hyaloscypha variabilis</taxon>
    </lineage>
</organism>
<evidence type="ECO:0000256" key="1">
    <source>
        <dbReference type="SAM" id="MobiDB-lite"/>
    </source>
</evidence>